<protein>
    <submittedName>
        <fullName evidence="2">Uncharacterized protein</fullName>
    </submittedName>
</protein>
<keyword evidence="1" id="KW-1133">Transmembrane helix</keyword>
<accession>A0A495VXV5</accession>
<keyword evidence="3" id="KW-1185">Reference proteome</keyword>
<dbReference type="RefSeq" id="WP_170211848.1">
    <property type="nucleotide sequence ID" value="NZ_RBXO01000001.1"/>
</dbReference>
<dbReference type="EMBL" id="RBXO01000001">
    <property type="protein sequence ID" value="RKT54261.1"/>
    <property type="molecule type" value="Genomic_DNA"/>
</dbReference>
<feature type="transmembrane region" description="Helical" evidence="1">
    <location>
        <begin position="261"/>
        <end position="279"/>
    </location>
</feature>
<reference evidence="2 3" key="1">
    <citation type="submission" date="2018-10" db="EMBL/GenBank/DDBJ databases">
        <title>Sequencing the genomes of 1000 actinobacteria strains.</title>
        <authorList>
            <person name="Klenk H.-P."/>
        </authorList>
    </citation>
    <scope>NUCLEOTIDE SEQUENCE [LARGE SCALE GENOMIC DNA]</scope>
    <source>
        <strain evidence="2 3">DSM 43800</strain>
    </source>
</reference>
<gene>
    <name evidence="2" type="ORF">C8E97_2877</name>
</gene>
<sequence>MTATDGNGVVGEVWVPSRPCGDCAPEHLPAGSVEESEITALVRAYSAGNAVLVEEKQALASASAAVVRTFRQVQDAADRIRVFAGVGEVVEAGDARRAVVARHAADGPEDRRRVVRWARRLLWPAVVLSGLYDAVYLGDILQRLTSADEGSFEYWAAYLPAVGLTLALLVAGALVAQALVRARGRAERATTRDALGVRLVLRRLVTWRDAGRREHDDLPWPVWPLAVLFTVAVFTVLGSWAAIRAKMSGAEFAALKPYEPYAALLILLSAAAVVMLKVLGHNPFADEAATVAKDFAAVRDRAEALVARARELTVAHWQAWLDLEARWETARSRACRVVELAIVELRERRSASGAASPLQPPGLAVTDSVPELLVGTHAGVVHLRLDFSVLDQVGVVAGTYSPEAAEQRVEERVAELLGQFGDPTRRAG</sequence>
<proteinExistence type="predicted"/>
<evidence type="ECO:0000313" key="3">
    <source>
        <dbReference type="Proteomes" id="UP000282084"/>
    </source>
</evidence>
<feature type="transmembrane region" description="Helical" evidence="1">
    <location>
        <begin position="158"/>
        <end position="180"/>
    </location>
</feature>
<comment type="caution">
    <text evidence="2">The sequence shown here is derived from an EMBL/GenBank/DDBJ whole genome shotgun (WGS) entry which is preliminary data.</text>
</comment>
<evidence type="ECO:0000313" key="2">
    <source>
        <dbReference type="EMBL" id="RKT54261.1"/>
    </source>
</evidence>
<dbReference type="Proteomes" id="UP000282084">
    <property type="component" value="Unassembled WGS sequence"/>
</dbReference>
<evidence type="ECO:0000256" key="1">
    <source>
        <dbReference type="SAM" id="Phobius"/>
    </source>
</evidence>
<keyword evidence="1" id="KW-0812">Transmembrane</keyword>
<dbReference type="AlphaFoldDB" id="A0A495VXV5"/>
<organism evidence="2 3">
    <name type="scientific">Saccharothrix australiensis</name>
    <dbReference type="NCBI Taxonomy" id="2072"/>
    <lineage>
        <taxon>Bacteria</taxon>
        <taxon>Bacillati</taxon>
        <taxon>Actinomycetota</taxon>
        <taxon>Actinomycetes</taxon>
        <taxon>Pseudonocardiales</taxon>
        <taxon>Pseudonocardiaceae</taxon>
        <taxon>Saccharothrix</taxon>
    </lineage>
</organism>
<keyword evidence="1" id="KW-0472">Membrane</keyword>
<name>A0A495VXV5_9PSEU</name>
<feature type="transmembrane region" description="Helical" evidence="1">
    <location>
        <begin position="222"/>
        <end position="241"/>
    </location>
</feature>
<feature type="transmembrane region" description="Helical" evidence="1">
    <location>
        <begin position="121"/>
        <end position="138"/>
    </location>
</feature>